<evidence type="ECO:0000256" key="2">
    <source>
        <dbReference type="SAM" id="Phobius"/>
    </source>
</evidence>
<protein>
    <recommendedName>
        <fullName evidence="5">Transmembrane protein</fullName>
    </recommendedName>
</protein>
<accession>A0ABD1UIX8</accession>
<dbReference type="PANTHER" id="PTHR33287">
    <property type="entry name" value="OS03G0453550 PROTEIN"/>
    <property type="match status" value="1"/>
</dbReference>
<keyword evidence="2" id="KW-1133">Transmembrane helix</keyword>
<name>A0ABD1UIX8_9LAMI</name>
<feature type="transmembrane region" description="Helical" evidence="2">
    <location>
        <begin position="43"/>
        <end position="62"/>
    </location>
</feature>
<evidence type="ECO:0000256" key="1">
    <source>
        <dbReference type="SAM" id="Coils"/>
    </source>
</evidence>
<keyword evidence="4" id="KW-1185">Reference proteome</keyword>
<reference evidence="4" key="1">
    <citation type="submission" date="2024-07" db="EMBL/GenBank/DDBJ databases">
        <title>Two chromosome-level genome assemblies of Korean endemic species Abeliophyllum distichum and Forsythia ovata (Oleaceae).</title>
        <authorList>
            <person name="Jang H."/>
        </authorList>
    </citation>
    <scope>NUCLEOTIDE SEQUENCE [LARGE SCALE GENOMIC DNA]</scope>
</reference>
<dbReference type="EMBL" id="JBFOLK010000003">
    <property type="protein sequence ID" value="KAL2524983.1"/>
    <property type="molecule type" value="Genomic_DNA"/>
</dbReference>
<dbReference type="AlphaFoldDB" id="A0ABD1UIX8"/>
<comment type="caution">
    <text evidence="3">The sequence shown here is derived from an EMBL/GenBank/DDBJ whole genome shotgun (WGS) entry which is preliminary data.</text>
</comment>
<keyword evidence="1" id="KW-0175">Coiled coil</keyword>
<evidence type="ECO:0000313" key="4">
    <source>
        <dbReference type="Proteomes" id="UP001604336"/>
    </source>
</evidence>
<feature type="coiled-coil region" evidence="1">
    <location>
        <begin position="7"/>
        <end position="38"/>
    </location>
</feature>
<proteinExistence type="predicted"/>
<evidence type="ECO:0000313" key="3">
    <source>
        <dbReference type="EMBL" id="KAL2524983.1"/>
    </source>
</evidence>
<keyword evidence="2" id="KW-0472">Membrane</keyword>
<dbReference type="Proteomes" id="UP001604336">
    <property type="component" value="Unassembled WGS sequence"/>
</dbReference>
<feature type="transmembrane region" description="Helical" evidence="2">
    <location>
        <begin position="68"/>
        <end position="94"/>
    </location>
</feature>
<gene>
    <name evidence="3" type="ORF">Adt_10037</name>
</gene>
<evidence type="ECO:0008006" key="5">
    <source>
        <dbReference type="Google" id="ProtNLM"/>
    </source>
</evidence>
<feature type="transmembrane region" description="Helical" evidence="2">
    <location>
        <begin position="150"/>
        <end position="174"/>
    </location>
</feature>
<dbReference type="PANTHER" id="PTHR33287:SF3">
    <property type="entry name" value="OS03G0453550 PROTEIN"/>
    <property type="match status" value="1"/>
</dbReference>
<sequence>MDQNQVRNTSEDQIQREIEKLDETNKKQEWRIQNLEAKTVQNINLYFVFQAVILASTAASSSDNCRNWWIPVTLSFLAAGHNLFTFCATMYKVVKSREDLDQNMVDLEFMKVYQMTKAQINQVLPGTPLNHRGGEIVLPNGSARSWRRRLLVYFFVGLFIGFSSVVMYGCHTLLCHPGDRKCVKVF</sequence>
<keyword evidence="2" id="KW-0812">Transmembrane</keyword>
<organism evidence="3 4">
    <name type="scientific">Abeliophyllum distichum</name>
    <dbReference type="NCBI Taxonomy" id="126358"/>
    <lineage>
        <taxon>Eukaryota</taxon>
        <taxon>Viridiplantae</taxon>
        <taxon>Streptophyta</taxon>
        <taxon>Embryophyta</taxon>
        <taxon>Tracheophyta</taxon>
        <taxon>Spermatophyta</taxon>
        <taxon>Magnoliopsida</taxon>
        <taxon>eudicotyledons</taxon>
        <taxon>Gunneridae</taxon>
        <taxon>Pentapetalae</taxon>
        <taxon>asterids</taxon>
        <taxon>lamiids</taxon>
        <taxon>Lamiales</taxon>
        <taxon>Oleaceae</taxon>
        <taxon>Forsythieae</taxon>
        <taxon>Abeliophyllum</taxon>
    </lineage>
</organism>